<dbReference type="PANTHER" id="PTHR22761">
    <property type="entry name" value="CHARGED MULTIVESICULAR BODY PROTEIN"/>
    <property type="match status" value="1"/>
</dbReference>
<dbReference type="GO" id="GO:0009898">
    <property type="term" value="C:cytoplasmic side of plasma membrane"/>
    <property type="evidence" value="ECO:0007669"/>
    <property type="project" value="TreeGrafter"/>
</dbReference>
<evidence type="ECO:0000256" key="2">
    <source>
        <dbReference type="SAM" id="MobiDB-lite"/>
    </source>
</evidence>
<reference evidence="3 4" key="1">
    <citation type="journal article" date="2018" name="Front. Microbiol.">
        <title>Prospects for Fungal Bioremediation of Acidic Radioactive Waste Sites: Characterization and Genome Sequence of Rhodotorula taiwanensis MD1149.</title>
        <authorList>
            <person name="Tkavc R."/>
            <person name="Matrosova V.Y."/>
            <person name="Grichenko O.E."/>
            <person name="Gostincar C."/>
            <person name="Volpe R.P."/>
            <person name="Klimenkova P."/>
            <person name="Gaidamakova E.K."/>
            <person name="Zhou C.E."/>
            <person name="Stewart B.J."/>
            <person name="Lyman M.G."/>
            <person name="Malfatti S.A."/>
            <person name="Rubinfeld B."/>
            <person name="Courtot M."/>
            <person name="Singh J."/>
            <person name="Dalgard C.L."/>
            <person name="Hamilton T."/>
            <person name="Frey K.G."/>
            <person name="Gunde-Cimerman N."/>
            <person name="Dugan L."/>
            <person name="Daly M.J."/>
        </authorList>
    </citation>
    <scope>NUCLEOTIDE SEQUENCE [LARGE SCALE GENOMIC DNA]</scope>
    <source>
        <strain evidence="3 4">MD1149</strain>
    </source>
</reference>
<feature type="compositionally biased region" description="Basic and acidic residues" evidence="2">
    <location>
        <begin position="426"/>
        <end position="441"/>
    </location>
</feature>
<dbReference type="Proteomes" id="UP000237144">
    <property type="component" value="Unassembled WGS sequence"/>
</dbReference>
<dbReference type="InterPro" id="IPR005024">
    <property type="entry name" value="Snf7_fam"/>
</dbReference>
<evidence type="ECO:0000313" key="4">
    <source>
        <dbReference type="Proteomes" id="UP000237144"/>
    </source>
</evidence>
<protein>
    <submittedName>
        <fullName evidence="3">Uncharacterized protein</fullName>
    </submittedName>
</protein>
<dbReference type="GO" id="GO:0006900">
    <property type="term" value="P:vesicle budding from membrane"/>
    <property type="evidence" value="ECO:0007669"/>
    <property type="project" value="TreeGrafter"/>
</dbReference>
<dbReference type="PANTHER" id="PTHR22761:SF96">
    <property type="entry name" value="BCDNA.GH08385"/>
    <property type="match status" value="1"/>
</dbReference>
<feature type="compositionally biased region" description="Low complexity" evidence="2">
    <location>
        <begin position="470"/>
        <end position="479"/>
    </location>
</feature>
<comment type="caution">
    <text evidence="3">The sequence shown here is derived from an EMBL/GenBank/DDBJ whole genome shotgun (WGS) entry which is preliminary data.</text>
</comment>
<accession>A0A2S5BIU5</accession>
<dbReference type="STRING" id="741276.A0A2S5BIU5"/>
<dbReference type="EMBL" id="PJQD01000002">
    <property type="protein sequence ID" value="POY76691.1"/>
    <property type="molecule type" value="Genomic_DNA"/>
</dbReference>
<dbReference type="GO" id="GO:0000815">
    <property type="term" value="C:ESCRT III complex"/>
    <property type="evidence" value="ECO:0007669"/>
    <property type="project" value="TreeGrafter"/>
</dbReference>
<feature type="coiled-coil region" evidence="1">
    <location>
        <begin position="260"/>
        <end position="310"/>
    </location>
</feature>
<keyword evidence="4" id="KW-1185">Reference proteome</keyword>
<dbReference type="AlphaFoldDB" id="A0A2S5BIU5"/>
<gene>
    <name evidence="3" type="ORF">BMF94_0283</name>
</gene>
<evidence type="ECO:0000256" key="1">
    <source>
        <dbReference type="SAM" id="Coils"/>
    </source>
</evidence>
<evidence type="ECO:0000313" key="3">
    <source>
        <dbReference type="EMBL" id="POY76691.1"/>
    </source>
</evidence>
<sequence length="486" mass="52528">MSDPLKSYLSTIPEYSTARVQFFYSSLPSRKHSNPTGYASAVAWWRKTLIDLTARGLLGPDKLVLHVDEHLREQLRYDRVGRPSSLGVIVAELAESSDLVREDDYLTSPEPQSTSVLSLLALPFWWTLSTVVGSSPKIEYGEAADQKEWTKRQGEYVVPDLVERAAANLRPKLDSVHADSLSRLYTLKTFQEKLGSECLPNVSLSQRDCALVATYLSKKGACGFDGDVIKFAPPHSTPFPSEPISITATDRSTLSLLASLASLSASIASLEARIVAARSKAVSYAAQKRVELAKAALIEKKREEKLLEERVGQRLKVQEIVAAIERAHGDEEVKGPSFAGYAGGPAAADASFSTAAQTMSALTLGTSTLRSVLSSPALQLDNISELTSALDEQLVAAQEVSEAVDSVSAPEKEALDAEVDEEWKRLVKEEQQKEEQRRVEEAESTLASTAAVPADASPDIAGREGKGEAEVSSVPSASSQERVPAQ</sequence>
<feature type="region of interest" description="Disordered" evidence="2">
    <location>
        <begin position="426"/>
        <end position="486"/>
    </location>
</feature>
<proteinExistence type="predicted"/>
<dbReference type="GO" id="GO:0032511">
    <property type="term" value="P:late endosome to vacuole transport via multivesicular body sorting pathway"/>
    <property type="evidence" value="ECO:0007669"/>
    <property type="project" value="TreeGrafter"/>
</dbReference>
<dbReference type="OrthoDB" id="10250120at2759"/>
<dbReference type="GO" id="GO:0005771">
    <property type="term" value="C:multivesicular body"/>
    <property type="evidence" value="ECO:0007669"/>
    <property type="project" value="TreeGrafter"/>
</dbReference>
<name>A0A2S5BIU5_9BASI</name>
<organism evidence="3 4">
    <name type="scientific">Rhodotorula taiwanensis</name>
    <dbReference type="NCBI Taxonomy" id="741276"/>
    <lineage>
        <taxon>Eukaryota</taxon>
        <taxon>Fungi</taxon>
        <taxon>Dikarya</taxon>
        <taxon>Basidiomycota</taxon>
        <taxon>Pucciniomycotina</taxon>
        <taxon>Microbotryomycetes</taxon>
        <taxon>Sporidiobolales</taxon>
        <taxon>Sporidiobolaceae</taxon>
        <taxon>Rhodotorula</taxon>
    </lineage>
</organism>
<keyword evidence="1" id="KW-0175">Coiled coil</keyword>